<sequence length="270" mass="29334">MKKSTQNWLIAGFLVLLLVAGYFIVAKPDVGGVIDLNDILKTNTTEEQTSEPTVAVQDISAKVNADASVAVTFAVVASEGAEVQNVSVYYALNVADPNNATYTAIQAIKNNGTYTATIPASFGDVVYYYIEVNYLANNETKTYKSDVYSLTVKDTYAPTLSSVSIDYNATAQIFEINFNATDNDAIAEYIIYYADLGTNTTIDNTTTFTIVNSTTIPVTLSNITEDNYYAFWFEVKDLSGNTVILFNETAPFVLQANASSTWPVVVSESG</sequence>
<dbReference type="STRING" id="55802.TBCH5v1_0889"/>
<organism evidence="1 2">
    <name type="scientific">Thermococcus barophilus</name>
    <dbReference type="NCBI Taxonomy" id="55802"/>
    <lineage>
        <taxon>Archaea</taxon>
        <taxon>Methanobacteriati</taxon>
        <taxon>Methanobacteriota</taxon>
        <taxon>Thermococci</taxon>
        <taxon>Thermococcales</taxon>
        <taxon>Thermococcaceae</taxon>
        <taxon>Thermococcus</taxon>
    </lineage>
</organism>
<proteinExistence type="predicted"/>
<accession>A0A0S1XAP6</accession>
<name>A0A0S1XAP6_THEBA</name>
<dbReference type="RefSeq" id="WP_056933651.1">
    <property type="nucleotide sequence ID" value="NZ_CP013050.1"/>
</dbReference>
<dbReference type="Proteomes" id="UP000066042">
    <property type="component" value="Chromosome"/>
</dbReference>
<evidence type="ECO:0000313" key="1">
    <source>
        <dbReference type="EMBL" id="ALM74841.1"/>
    </source>
</evidence>
<gene>
    <name evidence="1" type="ORF">TBCH5v1_0889</name>
</gene>
<protein>
    <submittedName>
        <fullName evidence="1">Uncharacterized protein</fullName>
    </submittedName>
</protein>
<dbReference type="PATRIC" id="fig|55802.8.peg.887"/>
<evidence type="ECO:0000313" key="2">
    <source>
        <dbReference type="Proteomes" id="UP000066042"/>
    </source>
</evidence>
<dbReference type="AlphaFoldDB" id="A0A0S1XAP6"/>
<reference evidence="1 2" key="1">
    <citation type="journal article" date="2016" name="Genome Announc.">
        <title>Complete genome sequence of the hyperthermophilic and piezophilic archaeon Thermococcus barophilus Ch5, capable of growth at the expense of hydrogenogenesis from carbon monoxide and formate.</title>
        <authorList>
            <person name="Oger P."/>
            <person name="Sokolova T.G."/>
            <person name="Kozhevnikova D.A."/>
            <person name="Taranov E.A."/>
            <person name="Vannier P."/>
            <person name="Lee H.S."/>
            <person name="Kwon K.K."/>
            <person name="Kang S.G."/>
            <person name="Lee J.H."/>
            <person name="Bonch-Osmolovskaya E.A."/>
            <person name="Lebedinsky A.V."/>
        </authorList>
    </citation>
    <scope>NUCLEOTIDE SEQUENCE [LARGE SCALE GENOMIC DNA]</scope>
    <source>
        <strain evidence="2">Ch5</strain>
    </source>
</reference>
<dbReference type="EMBL" id="CP013050">
    <property type="protein sequence ID" value="ALM74841.1"/>
    <property type="molecule type" value="Genomic_DNA"/>
</dbReference>
<dbReference type="GeneID" id="26136164"/>